<evidence type="ECO:0000256" key="3">
    <source>
        <dbReference type="ARBA" id="ARBA00022448"/>
    </source>
</evidence>
<dbReference type="RefSeq" id="WP_114498279.1">
    <property type="nucleotide sequence ID" value="NZ_QPJW01000011.1"/>
</dbReference>
<organism evidence="11 12">
    <name type="scientific">Fontibacillus phaseoli</name>
    <dbReference type="NCBI Taxonomy" id="1416533"/>
    <lineage>
        <taxon>Bacteria</taxon>
        <taxon>Bacillati</taxon>
        <taxon>Bacillota</taxon>
        <taxon>Bacilli</taxon>
        <taxon>Bacillales</taxon>
        <taxon>Paenibacillaceae</taxon>
        <taxon>Fontibacillus</taxon>
    </lineage>
</organism>
<evidence type="ECO:0000256" key="8">
    <source>
        <dbReference type="ARBA" id="ARBA00023004"/>
    </source>
</evidence>
<feature type="transmembrane region" description="Helical" evidence="10">
    <location>
        <begin position="51"/>
        <end position="71"/>
    </location>
</feature>
<name>A0A369B5U6_9BACL</name>
<evidence type="ECO:0000313" key="11">
    <source>
        <dbReference type="EMBL" id="RCX16695.1"/>
    </source>
</evidence>
<keyword evidence="8" id="KW-0408">Iron</keyword>
<dbReference type="FunFam" id="1.10.3470.10:FF:000004">
    <property type="entry name" value="Iron compound ABC transporter, permease"/>
    <property type="match status" value="1"/>
</dbReference>
<dbReference type="CDD" id="cd06550">
    <property type="entry name" value="TM_ABC_iron-siderophores_like"/>
    <property type="match status" value="1"/>
</dbReference>
<evidence type="ECO:0000256" key="9">
    <source>
        <dbReference type="ARBA" id="ARBA00023136"/>
    </source>
</evidence>
<feature type="transmembrane region" description="Helical" evidence="10">
    <location>
        <begin position="268"/>
        <end position="290"/>
    </location>
</feature>
<evidence type="ECO:0000256" key="2">
    <source>
        <dbReference type="ARBA" id="ARBA00007935"/>
    </source>
</evidence>
<dbReference type="OrthoDB" id="9811975at2"/>
<dbReference type="GO" id="GO:0033214">
    <property type="term" value="P:siderophore-iron import into cell"/>
    <property type="evidence" value="ECO:0007669"/>
    <property type="project" value="TreeGrafter"/>
</dbReference>
<feature type="transmembrane region" description="Helical" evidence="10">
    <location>
        <begin position="296"/>
        <end position="314"/>
    </location>
</feature>
<keyword evidence="5" id="KW-0410">Iron transport</keyword>
<evidence type="ECO:0000256" key="6">
    <source>
        <dbReference type="ARBA" id="ARBA00022692"/>
    </source>
</evidence>
<dbReference type="PANTHER" id="PTHR30472:SF27">
    <property type="entry name" value="PETROBACTIN IMPORT SYSTEM PERMEASE PROTEIN YCLN"/>
    <property type="match status" value="1"/>
</dbReference>
<feature type="transmembrane region" description="Helical" evidence="10">
    <location>
        <begin position="226"/>
        <end position="256"/>
    </location>
</feature>
<comment type="similarity">
    <text evidence="2">Belongs to the binding-protein-dependent transport system permease family. FecCD subfamily.</text>
</comment>
<keyword evidence="3" id="KW-0813">Transport</keyword>
<evidence type="ECO:0000256" key="5">
    <source>
        <dbReference type="ARBA" id="ARBA00022496"/>
    </source>
</evidence>
<evidence type="ECO:0000256" key="7">
    <source>
        <dbReference type="ARBA" id="ARBA00022989"/>
    </source>
</evidence>
<evidence type="ECO:0000256" key="10">
    <source>
        <dbReference type="SAM" id="Phobius"/>
    </source>
</evidence>
<reference evidence="11 12" key="1">
    <citation type="submission" date="2018-07" db="EMBL/GenBank/DDBJ databases">
        <title>Genomic Encyclopedia of Type Strains, Phase III (KMG-III): the genomes of soil and plant-associated and newly described type strains.</title>
        <authorList>
            <person name="Whitman W."/>
        </authorList>
    </citation>
    <scope>NUCLEOTIDE SEQUENCE [LARGE SCALE GENOMIC DNA]</scope>
    <source>
        <strain evidence="11 12">CECT 8333</strain>
    </source>
</reference>
<keyword evidence="4" id="KW-1003">Cell membrane</keyword>
<keyword evidence="9 10" id="KW-0472">Membrane</keyword>
<keyword evidence="5" id="KW-0406">Ion transport</keyword>
<evidence type="ECO:0000313" key="12">
    <source>
        <dbReference type="Proteomes" id="UP000253090"/>
    </source>
</evidence>
<dbReference type="PANTHER" id="PTHR30472">
    <property type="entry name" value="FERRIC ENTEROBACTIN TRANSPORT SYSTEM PERMEASE PROTEIN"/>
    <property type="match status" value="1"/>
</dbReference>
<comment type="subcellular location">
    <subcellularLocation>
        <location evidence="1">Cell membrane</location>
        <topology evidence="1">Multi-pass membrane protein</topology>
    </subcellularLocation>
</comment>
<proteinExistence type="inferred from homology"/>
<keyword evidence="12" id="KW-1185">Reference proteome</keyword>
<sequence>MKKKTLTILIALLIVLSITSLFIGASSMSLLDLFGPGSGEAWELLWISRIPRLVSIIIAGVSMSIVGLIMQQLTRNKFVSPTTAGTMDSASFGIMVALLLFTSAGALVKMSVAFVFALLGTYIFMAILNRVKYKDTIFIPLVGLMFGGIVSSATTFFAYKYNLIQSMSAWLYGDFSMIMQGRYELLFISVPLVAVSYVYANKFTVAGMGEEFSVNLGLNYKQVVNIGLGLVALVTSVVVLTVGSIPFLGLIIPNLVTIFRGDNLKGNLTYTALLGAVFVLACDILGRVIIYPYEVSIGLTVGVVGSGIFLYLLMRRKTYEQ</sequence>
<keyword evidence="7 10" id="KW-1133">Transmembrane helix</keyword>
<protein>
    <submittedName>
        <fullName evidence="11">Iron complex transport system permease protein</fullName>
    </submittedName>
</protein>
<evidence type="ECO:0000256" key="1">
    <source>
        <dbReference type="ARBA" id="ARBA00004651"/>
    </source>
</evidence>
<dbReference type="InterPro" id="IPR000522">
    <property type="entry name" value="ABC_transptr_permease_BtuC"/>
</dbReference>
<dbReference type="Gene3D" id="1.10.3470.10">
    <property type="entry name" value="ABC transporter involved in vitamin B12 uptake, BtuC"/>
    <property type="match status" value="1"/>
</dbReference>
<comment type="caution">
    <text evidence="11">The sequence shown here is derived from an EMBL/GenBank/DDBJ whole genome shotgun (WGS) entry which is preliminary data.</text>
</comment>
<feature type="transmembrane region" description="Helical" evidence="10">
    <location>
        <begin position="183"/>
        <end position="200"/>
    </location>
</feature>
<dbReference type="GO" id="GO:0005886">
    <property type="term" value="C:plasma membrane"/>
    <property type="evidence" value="ECO:0007669"/>
    <property type="project" value="UniProtKB-SubCell"/>
</dbReference>
<evidence type="ECO:0000256" key="4">
    <source>
        <dbReference type="ARBA" id="ARBA00022475"/>
    </source>
</evidence>
<keyword evidence="6 10" id="KW-0812">Transmembrane</keyword>
<feature type="transmembrane region" description="Helical" evidence="10">
    <location>
        <begin position="92"/>
        <end position="125"/>
    </location>
</feature>
<dbReference type="GO" id="GO:0022857">
    <property type="term" value="F:transmembrane transporter activity"/>
    <property type="evidence" value="ECO:0007669"/>
    <property type="project" value="InterPro"/>
</dbReference>
<dbReference type="InterPro" id="IPR037294">
    <property type="entry name" value="ABC_BtuC-like"/>
</dbReference>
<dbReference type="Proteomes" id="UP000253090">
    <property type="component" value="Unassembled WGS sequence"/>
</dbReference>
<dbReference type="AlphaFoldDB" id="A0A369B5U6"/>
<feature type="transmembrane region" description="Helical" evidence="10">
    <location>
        <begin position="137"/>
        <end position="162"/>
    </location>
</feature>
<gene>
    <name evidence="11" type="ORF">DFP94_11142</name>
</gene>
<dbReference type="EMBL" id="QPJW01000011">
    <property type="protein sequence ID" value="RCX16695.1"/>
    <property type="molecule type" value="Genomic_DNA"/>
</dbReference>
<dbReference type="SUPFAM" id="SSF81345">
    <property type="entry name" value="ABC transporter involved in vitamin B12 uptake, BtuC"/>
    <property type="match status" value="1"/>
</dbReference>
<dbReference type="Pfam" id="PF01032">
    <property type="entry name" value="FecCD"/>
    <property type="match status" value="1"/>
</dbReference>
<accession>A0A369B5U6</accession>